<feature type="domain" description="Glutaredoxin" evidence="3">
    <location>
        <begin position="17"/>
        <end position="81"/>
    </location>
</feature>
<dbReference type="InterPro" id="IPR036249">
    <property type="entry name" value="Thioredoxin-like_sf"/>
</dbReference>
<dbReference type="PROSITE" id="PS51354">
    <property type="entry name" value="GLUTAREDOXIN_2"/>
    <property type="match status" value="1"/>
</dbReference>
<dbReference type="STRING" id="6265.A0A0B2VA78"/>
<name>A0A0B2VA78_TOXCA</name>
<evidence type="ECO:0000256" key="1">
    <source>
        <dbReference type="ARBA" id="ARBA00022448"/>
    </source>
</evidence>
<dbReference type="InterPro" id="IPR014025">
    <property type="entry name" value="Glutaredoxin_subgr"/>
</dbReference>
<dbReference type="Gene3D" id="3.40.30.10">
    <property type="entry name" value="Glutaredoxin"/>
    <property type="match status" value="1"/>
</dbReference>
<proteinExistence type="predicted"/>
<dbReference type="PRINTS" id="PR00160">
    <property type="entry name" value="GLUTAREDOXIN"/>
</dbReference>
<dbReference type="InterPro" id="IPR047185">
    <property type="entry name" value="GLRX1"/>
</dbReference>
<dbReference type="NCBIfam" id="TIGR02180">
    <property type="entry name" value="GRX_euk"/>
    <property type="match status" value="1"/>
</dbReference>
<gene>
    <name evidence="4" type="primary">GLRX</name>
    <name evidence="4" type="ORF">Tcan_11501</name>
</gene>
<keyword evidence="2" id="KW-0249">Electron transport</keyword>
<dbReference type="AlphaFoldDB" id="A0A0B2VA78"/>
<keyword evidence="5" id="KW-1185">Reference proteome</keyword>
<dbReference type="Proteomes" id="UP000031036">
    <property type="component" value="Unassembled WGS sequence"/>
</dbReference>
<evidence type="ECO:0000313" key="4">
    <source>
        <dbReference type="EMBL" id="KHN77905.1"/>
    </source>
</evidence>
<sequence>MSGAKKFVDTLVANRKVVVFLKATCPYSAKARSAISSFALKKNAVEWIDLNGRSDAANIQDYLLKITGARTVPRVFIGGKFFGGGDDTVSAKENGLLADTLRSVGAI</sequence>
<dbReference type="InterPro" id="IPR011899">
    <property type="entry name" value="Glutaredoxin_euk/vir"/>
</dbReference>
<dbReference type="GO" id="GO:0015038">
    <property type="term" value="F:glutathione disulfide oxidoreductase activity"/>
    <property type="evidence" value="ECO:0007669"/>
    <property type="project" value="TreeGrafter"/>
</dbReference>
<evidence type="ECO:0000256" key="2">
    <source>
        <dbReference type="ARBA" id="ARBA00022982"/>
    </source>
</evidence>
<dbReference type="PANTHER" id="PTHR46185:SF1">
    <property type="entry name" value="GLUTAREDOXIN-1"/>
    <property type="match status" value="1"/>
</dbReference>
<dbReference type="SUPFAM" id="SSF52833">
    <property type="entry name" value="Thioredoxin-like"/>
    <property type="match status" value="1"/>
</dbReference>
<dbReference type="Pfam" id="PF00462">
    <property type="entry name" value="Glutaredoxin"/>
    <property type="match status" value="1"/>
</dbReference>
<comment type="caution">
    <text evidence="4">The sequence shown here is derived from an EMBL/GenBank/DDBJ whole genome shotgun (WGS) entry which is preliminary data.</text>
</comment>
<dbReference type="OMA" id="YSMEARE"/>
<dbReference type="OrthoDB" id="418495at2759"/>
<dbReference type="GO" id="GO:0005739">
    <property type="term" value="C:mitochondrion"/>
    <property type="evidence" value="ECO:0007669"/>
    <property type="project" value="TreeGrafter"/>
</dbReference>
<dbReference type="PANTHER" id="PTHR46185">
    <property type="entry name" value="GLUTAREDOXIN-1"/>
    <property type="match status" value="1"/>
</dbReference>
<dbReference type="EMBL" id="JPKZ01002212">
    <property type="protein sequence ID" value="KHN77905.1"/>
    <property type="molecule type" value="Genomic_DNA"/>
</dbReference>
<accession>A0A0B2VA78</accession>
<dbReference type="InterPro" id="IPR002109">
    <property type="entry name" value="Glutaredoxin"/>
</dbReference>
<evidence type="ECO:0000313" key="5">
    <source>
        <dbReference type="Proteomes" id="UP000031036"/>
    </source>
</evidence>
<organism evidence="4 5">
    <name type="scientific">Toxocara canis</name>
    <name type="common">Canine roundworm</name>
    <dbReference type="NCBI Taxonomy" id="6265"/>
    <lineage>
        <taxon>Eukaryota</taxon>
        <taxon>Metazoa</taxon>
        <taxon>Ecdysozoa</taxon>
        <taxon>Nematoda</taxon>
        <taxon>Chromadorea</taxon>
        <taxon>Rhabditida</taxon>
        <taxon>Spirurina</taxon>
        <taxon>Ascaridomorpha</taxon>
        <taxon>Ascaridoidea</taxon>
        <taxon>Toxocaridae</taxon>
        <taxon>Toxocara</taxon>
    </lineage>
</organism>
<keyword evidence="1" id="KW-0813">Transport</keyword>
<reference evidence="4 5" key="1">
    <citation type="submission" date="2014-11" db="EMBL/GenBank/DDBJ databases">
        <title>Genetic blueprint of the zoonotic pathogen Toxocara canis.</title>
        <authorList>
            <person name="Zhu X.-Q."/>
            <person name="Korhonen P.K."/>
            <person name="Cai H."/>
            <person name="Young N.D."/>
            <person name="Nejsum P."/>
            <person name="von Samson-Himmelstjerna G."/>
            <person name="Boag P.R."/>
            <person name="Tan P."/>
            <person name="Li Q."/>
            <person name="Min J."/>
            <person name="Yang Y."/>
            <person name="Wang X."/>
            <person name="Fang X."/>
            <person name="Hall R.S."/>
            <person name="Hofmann A."/>
            <person name="Sternberg P.W."/>
            <person name="Jex A.R."/>
            <person name="Gasser R.B."/>
        </authorList>
    </citation>
    <scope>NUCLEOTIDE SEQUENCE [LARGE SCALE GENOMIC DNA]</scope>
    <source>
        <strain evidence="4">PN_DK_2014</strain>
    </source>
</reference>
<protein>
    <submittedName>
        <fullName evidence="4">Glutaredoxin-1</fullName>
    </submittedName>
</protein>
<evidence type="ECO:0000259" key="3">
    <source>
        <dbReference type="Pfam" id="PF00462"/>
    </source>
</evidence>